<dbReference type="GO" id="GO:0035725">
    <property type="term" value="P:sodium ion transmembrane transport"/>
    <property type="evidence" value="ECO:0007669"/>
    <property type="project" value="TreeGrafter"/>
</dbReference>
<dbReference type="GO" id="GO:0003254">
    <property type="term" value="P:regulation of membrane depolarization"/>
    <property type="evidence" value="ECO:0007669"/>
    <property type="project" value="TreeGrafter"/>
</dbReference>
<dbReference type="Proteomes" id="UP000604046">
    <property type="component" value="Unassembled WGS sequence"/>
</dbReference>
<dbReference type="SUPFAM" id="SSF81324">
    <property type="entry name" value="Voltage-gated potassium channels"/>
    <property type="match status" value="1"/>
</dbReference>
<dbReference type="PANTHER" id="PTHR45689:SF5">
    <property type="entry name" value="I[[H]] CHANNEL, ISOFORM E"/>
    <property type="match status" value="1"/>
</dbReference>
<gene>
    <name evidence="2" type="primary">HCN4</name>
    <name evidence="2" type="ORF">SNAT2548_LOCUS20875</name>
</gene>
<dbReference type="GO" id="GO:0098855">
    <property type="term" value="C:HCN channel complex"/>
    <property type="evidence" value="ECO:0007669"/>
    <property type="project" value="TreeGrafter"/>
</dbReference>
<dbReference type="OrthoDB" id="406002at2759"/>
<proteinExistence type="predicted"/>
<organism evidence="2 3">
    <name type="scientific">Symbiodinium natans</name>
    <dbReference type="NCBI Taxonomy" id="878477"/>
    <lineage>
        <taxon>Eukaryota</taxon>
        <taxon>Sar</taxon>
        <taxon>Alveolata</taxon>
        <taxon>Dinophyceae</taxon>
        <taxon>Suessiales</taxon>
        <taxon>Symbiodiniaceae</taxon>
        <taxon>Symbiodinium</taxon>
    </lineage>
</organism>
<evidence type="ECO:0000313" key="2">
    <source>
        <dbReference type="EMBL" id="CAE7382494.1"/>
    </source>
</evidence>
<evidence type="ECO:0000256" key="1">
    <source>
        <dbReference type="SAM" id="Phobius"/>
    </source>
</evidence>
<name>A0A812QEB3_9DINO</name>
<accession>A0A812QEB3</accession>
<sequence>MVVRPESIEEWCFLVPHLFSDEGWQRVVKKPSSALLHCSAPWGGSLVKFVFYDLLVLDPPEDSADVFIRPETRAWTWSRGVEAGIEGEGRELQALIAPGDCCERYWAEFKWSRLCDALLGMLQLPQATDSLRFAPKALPVETRERLRRNFPEMGDCSLLWGDEDQLYDCVVLCRRQESGHYLLQHISWTVRVRLPCWALPPLRLTLDVFRASANWYLNRPQILTERQRDKTLYLVLTLTSFNWKWPLIPAHDPGRLGERISVYQSLDGQEVLPYQCVLQREDWHRVRERFRAAYRLHKTACRHAYGGKAAPRILEDTTPRFCREVSLRSLHQRLERAQYRNRLVVRNTFLEREEDGLEGAFDAGRVKVCMHSAEMRSSFAAPTSFCRDSQADVVVEGSCQWFQALLLQVQEEHDRQQSALRREVARLRSELCDRAIGDKGEPWVPSERSTEDEKVEAEVVALRSSDGPLLQLSGVIPVAPLPQKPKVVSFDDPVPAGSAFLSEASQVETIRSRASLDSKATFRQRDVWRSETGVLDQEWSPQHYIKGHQTLKRKQENLFQRSARTMEMIPSVNCGSCLLLLHRRPIPPSTPLRLVWDLSGLALIMYDICAIPLEAFDFPRILLQDVMDWLALIFWTVDVAFSFVTGYYHNGQLILDPHKIAIHYLTTWFFLDIVSSLASASCAAVLDVKGG</sequence>
<comment type="caution">
    <text evidence="2">The sequence shown here is derived from an EMBL/GenBank/DDBJ whole genome shotgun (WGS) entry which is preliminary data.</text>
</comment>
<dbReference type="InterPro" id="IPR051413">
    <property type="entry name" value="K/Na_HCN_channel"/>
</dbReference>
<dbReference type="GO" id="GO:0005249">
    <property type="term" value="F:voltage-gated potassium channel activity"/>
    <property type="evidence" value="ECO:0007669"/>
    <property type="project" value="TreeGrafter"/>
</dbReference>
<feature type="transmembrane region" description="Helical" evidence="1">
    <location>
        <begin position="628"/>
        <end position="649"/>
    </location>
</feature>
<keyword evidence="3" id="KW-1185">Reference proteome</keyword>
<feature type="transmembrane region" description="Helical" evidence="1">
    <location>
        <begin position="661"/>
        <end position="686"/>
    </location>
</feature>
<dbReference type="PANTHER" id="PTHR45689">
    <property type="entry name" value="I[[H]] CHANNEL, ISOFORM E"/>
    <property type="match status" value="1"/>
</dbReference>
<keyword evidence="1" id="KW-1133">Transmembrane helix</keyword>
<reference evidence="2" key="1">
    <citation type="submission" date="2021-02" db="EMBL/GenBank/DDBJ databases">
        <authorList>
            <person name="Dougan E. K."/>
            <person name="Rhodes N."/>
            <person name="Thang M."/>
            <person name="Chan C."/>
        </authorList>
    </citation>
    <scope>NUCLEOTIDE SEQUENCE</scope>
</reference>
<keyword evidence="1" id="KW-0472">Membrane</keyword>
<keyword evidence="1" id="KW-0812">Transmembrane</keyword>
<evidence type="ECO:0000313" key="3">
    <source>
        <dbReference type="Proteomes" id="UP000604046"/>
    </source>
</evidence>
<dbReference type="AlphaFoldDB" id="A0A812QEB3"/>
<dbReference type="EMBL" id="CAJNDS010002227">
    <property type="protein sequence ID" value="CAE7382494.1"/>
    <property type="molecule type" value="Genomic_DNA"/>
</dbReference>
<protein>
    <submittedName>
        <fullName evidence="2">HCN4 protein</fullName>
    </submittedName>
</protein>